<dbReference type="SUPFAM" id="SSF56601">
    <property type="entry name" value="beta-lactamase/transpeptidase-like"/>
    <property type="match status" value="1"/>
</dbReference>
<dbReference type="GO" id="GO:0000270">
    <property type="term" value="P:peptidoglycan metabolic process"/>
    <property type="evidence" value="ECO:0007669"/>
    <property type="project" value="TreeGrafter"/>
</dbReference>
<dbReference type="AlphaFoldDB" id="N0E4S4"/>
<evidence type="ECO:0000313" key="5">
    <source>
        <dbReference type="Proteomes" id="UP000013167"/>
    </source>
</evidence>
<dbReference type="GO" id="GO:0004185">
    <property type="term" value="F:serine-type carboxypeptidase activity"/>
    <property type="evidence" value="ECO:0007669"/>
    <property type="project" value="InterPro"/>
</dbReference>
<keyword evidence="4" id="KW-0121">Carboxypeptidase</keyword>
<evidence type="ECO:0000256" key="1">
    <source>
        <dbReference type="ARBA" id="ARBA00006096"/>
    </source>
</evidence>
<feature type="region of interest" description="Disordered" evidence="3">
    <location>
        <begin position="55"/>
        <end position="77"/>
    </location>
</feature>
<dbReference type="PANTHER" id="PTHR30023">
    <property type="entry name" value="D-ALANYL-D-ALANINE CARBOXYPEPTIDASE"/>
    <property type="match status" value="1"/>
</dbReference>
<keyword evidence="5" id="KW-1185">Reference proteome</keyword>
<evidence type="ECO:0000256" key="3">
    <source>
        <dbReference type="SAM" id="MobiDB-lite"/>
    </source>
</evidence>
<comment type="similarity">
    <text evidence="1">Belongs to the peptidase S13 family.</text>
</comment>
<evidence type="ECO:0000313" key="4">
    <source>
        <dbReference type="EMBL" id="CCH70905.1"/>
    </source>
</evidence>
<dbReference type="GO" id="GO:0006508">
    <property type="term" value="P:proteolysis"/>
    <property type="evidence" value="ECO:0007669"/>
    <property type="project" value="InterPro"/>
</dbReference>
<organism evidence="4 5">
    <name type="scientific">Phycicoccus elongatus Lp2</name>
    <dbReference type="NCBI Taxonomy" id="1193181"/>
    <lineage>
        <taxon>Bacteria</taxon>
        <taxon>Bacillati</taxon>
        <taxon>Actinomycetota</taxon>
        <taxon>Actinomycetes</taxon>
        <taxon>Micrococcales</taxon>
        <taxon>Intrasporangiaceae</taxon>
        <taxon>Phycicoccus</taxon>
    </lineage>
</organism>
<name>N0E4S4_9MICO</name>
<dbReference type="HOGENOM" id="CLU_017692_0_2_11"/>
<dbReference type="Pfam" id="PF02113">
    <property type="entry name" value="Peptidase_S13"/>
    <property type="match status" value="2"/>
</dbReference>
<sequence>MSRMPGAMSWGGAVGHAKKVVGGLIALALLAGGGYAVADANDLVPGILTLPEPVPTGLTPLPTTSPEPSAALGPAPTREGTAAAIGALLADPSLGGGAGAVVRDITSGEVLVSTDAERPRTIASTQKILSALAITDVLDAESTMKTTVVAGAPGEVVLVAGGDTLLATGPGDPTAVVGRAGLGDLAAQVAAAAPAGPLTVRLDASYAAGPPIPSSWNPADVSAGYTRRVTMIGLADNRPQHGLVPRQESVDDSLEAFVAALVAHGREATALPPGPAPAKDAMVLGSVTSAPIAEVLGHGMDESDNAILENLSRQAIVASGGTVPADGNTGPFVLAGLAKAGIDTSGTTIHDASGLGPGQLVPLTTVDHVLATGLGGKHPGMRRVLAELPTSGLTGTLATRFNQPDTAAVAGVPRAKTGTLRGISALAGLTTDADGRLLSFVVVADHVPESYEGTLAARATLDRFAAALTRCGCH</sequence>
<gene>
    <name evidence="4" type="ORF">BN10_70003</name>
</gene>
<dbReference type="InterPro" id="IPR000667">
    <property type="entry name" value="Peptidase_S13"/>
</dbReference>
<accession>N0E4S4</accession>
<reference evidence="4 5" key="1">
    <citation type="journal article" date="2013" name="ISME J.">
        <title>A metabolic model for members of the genus Tetrasphaera involved in enhanced biological phosphorus removal.</title>
        <authorList>
            <person name="Kristiansen R."/>
            <person name="Nguyen H.T.T."/>
            <person name="Saunders A.M."/>
            <person name="Nielsen J.L."/>
            <person name="Wimmer R."/>
            <person name="Le V.Q."/>
            <person name="McIlroy S.J."/>
            <person name="Petrovski S."/>
            <person name="Seviour R.J."/>
            <person name="Calteau A."/>
            <person name="Nielsen K.L."/>
            <person name="Nielsen P.H."/>
        </authorList>
    </citation>
    <scope>NUCLEOTIDE SEQUENCE [LARGE SCALE GENOMIC DNA]</scope>
    <source>
        <strain evidence="4 5">Lp2</strain>
    </source>
</reference>
<dbReference type="Proteomes" id="UP000013167">
    <property type="component" value="Unassembled WGS sequence"/>
</dbReference>
<protein>
    <submittedName>
        <fullName evidence="4">Putative D-alanyl-D-alanine carboxypeptidase</fullName>
    </submittedName>
</protein>
<dbReference type="PRINTS" id="PR00922">
    <property type="entry name" value="DADACBPTASE3"/>
</dbReference>
<dbReference type="InterPro" id="IPR012338">
    <property type="entry name" value="Beta-lactam/transpept-like"/>
</dbReference>
<keyword evidence="2" id="KW-0378">Hydrolase</keyword>
<proteinExistence type="inferred from homology"/>
<feature type="compositionally biased region" description="Low complexity" evidence="3">
    <location>
        <begin position="55"/>
        <end position="69"/>
    </location>
</feature>
<dbReference type="eggNOG" id="COG2027">
    <property type="taxonomic scope" value="Bacteria"/>
</dbReference>
<evidence type="ECO:0000256" key="2">
    <source>
        <dbReference type="ARBA" id="ARBA00022801"/>
    </source>
</evidence>
<dbReference type="STRING" id="1193181.BN10_70003"/>
<dbReference type="EMBL" id="CAIZ01000141">
    <property type="protein sequence ID" value="CCH70905.1"/>
    <property type="molecule type" value="Genomic_DNA"/>
</dbReference>
<dbReference type="Gene3D" id="3.40.710.10">
    <property type="entry name" value="DD-peptidase/beta-lactamase superfamily"/>
    <property type="match status" value="2"/>
</dbReference>
<keyword evidence="4" id="KW-0645">Protease</keyword>
<comment type="caution">
    <text evidence="4">The sequence shown here is derived from an EMBL/GenBank/DDBJ whole genome shotgun (WGS) entry which is preliminary data.</text>
</comment>
<dbReference type="PANTHER" id="PTHR30023:SF0">
    <property type="entry name" value="PENICILLIN-SENSITIVE CARBOXYPEPTIDASE A"/>
    <property type="match status" value="1"/>
</dbReference>